<keyword evidence="5" id="KW-0804">Transcription</keyword>
<evidence type="ECO:0000313" key="8">
    <source>
        <dbReference type="EMBL" id="TFD91094.1"/>
    </source>
</evidence>
<evidence type="ECO:0000256" key="6">
    <source>
        <dbReference type="PROSITE-ProRule" id="PRU00169"/>
    </source>
</evidence>
<dbReference type="PANTHER" id="PTHR48111:SF4">
    <property type="entry name" value="DNA-BINDING DUAL TRANSCRIPTIONAL REGULATOR OMPR"/>
    <property type="match status" value="1"/>
</dbReference>
<protein>
    <submittedName>
        <fullName evidence="8">Response regulator</fullName>
    </submittedName>
</protein>
<sequence length="124" mass="13416">MPRILIVEDDEDVRALIGHKLRRAGHEVTEAGDGEEGLAAARAQSPDLIVLDWMMPKLTGIEVCAQVRADSSLTQPRILLLTAKSQDSDIALAMETGADAYLIKPFRANDLLERVSALLVSPAV</sequence>
<dbReference type="PANTHER" id="PTHR48111">
    <property type="entry name" value="REGULATOR OF RPOS"/>
    <property type="match status" value="1"/>
</dbReference>
<comment type="caution">
    <text evidence="8">The sequence shown here is derived from an EMBL/GenBank/DDBJ whole genome shotgun (WGS) entry which is preliminary data.</text>
</comment>
<dbReference type="SUPFAM" id="SSF52172">
    <property type="entry name" value="CheY-like"/>
    <property type="match status" value="1"/>
</dbReference>
<dbReference type="RefSeq" id="WP_134640613.1">
    <property type="nucleotide sequence ID" value="NZ_SOHM01000018.1"/>
</dbReference>
<dbReference type="EMBL" id="SOHM01000018">
    <property type="protein sequence ID" value="TFD91094.1"/>
    <property type="molecule type" value="Genomic_DNA"/>
</dbReference>
<evidence type="ECO:0000256" key="4">
    <source>
        <dbReference type="ARBA" id="ARBA00023125"/>
    </source>
</evidence>
<name>A0A4R9BUP6_9MICO</name>
<dbReference type="InterPro" id="IPR001789">
    <property type="entry name" value="Sig_transdc_resp-reg_receiver"/>
</dbReference>
<dbReference type="GO" id="GO:0032993">
    <property type="term" value="C:protein-DNA complex"/>
    <property type="evidence" value="ECO:0007669"/>
    <property type="project" value="TreeGrafter"/>
</dbReference>
<dbReference type="GO" id="GO:0000976">
    <property type="term" value="F:transcription cis-regulatory region binding"/>
    <property type="evidence" value="ECO:0007669"/>
    <property type="project" value="TreeGrafter"/>
</dbReference>
<keyword evidence="1 6" id="KW-0597">Phosphoprotein</keyword>
<keyword evidence="9" id="KW-1185">Reference proteome</keyword>
<evidence type="ECO:0000256" key="5">
    <source>
        <dbReference type="ARBA" id="ARBA00023163"/>
    </source>
</evidence>
<evidence type="ECO:0000256" key="3">
    <source>
        <dbReference type="ARBA" id="ARBA00023015"/>
    </source>
</evidence>
<dbReference type="PROSITE" id="PS50110">
    <property type="entry name" value="RESPONSE_REGULATORY"/>
    <property type="match status" value="1"/>
</dbReference>
<evidence type="ECO:0000256" key="1">
    <source>
        <dbReference type="ARBA" id="ARBA00022553"/>
    </source>
</evidence>
<reference evidence="8 9" key="1">
    <citation type="submission" date="2019-03" db="EMBL/GenBank/DDBJ databases">
        <title>Genomics of glacier-inhabiting Cryobacterium strains.</title>
        <authorList>
            <person name="Liu Q."/>
            <person name="Xin Y.-H."/>
        </authorList>
    </citation>
    <scope>NUCLEOTIDE SEQUENCE [LARGE SCALE GENOMIC DNA]</scope>
    <source>
        <strain evidence="8 9">Sr59</strain>
    </source>
</reference>
<keyword evidence="4" id="KW-0238">DNA-binding</keyword>
<dbReference type="GO" id="GO:0005829">
    <property type="term" value="C:cytosol"/>
    <property type="evidence" value="ECO:0007669"/>
    <property type="project" value="TreeGrafter"/>
</dbReference>
<dbReference type="Gene3D" id="3.40.50.2300">
    <property type="match status" value="1"/>
</dbReference>
<organism evidence="8 9">
    <name type="scientific">Cryobacterium lactosi</name>
    <dbReference type="NCBI Taxonomy" id="1259202"/>
    <lineage>
        <taxon>Bacteria</taxon>
        <taxon>Bacillati</taxon>
        <taxon>Actinomycetota</taxon>
        <taxon>Actinomycetes</taxon>
        <taxon>Micrococcales</taxon>
        <taxon>Microbacteriaceae</taxon>
        <taxon>Cryobacterium</taxon>
    </lineage>
</organism>
<dbReference type="InterPro" id="IPR039420">
    <property type="entry name" value="WalR-like"/>
</dbReference>
<dbReference type="Pfam" id="PF00072">
    <property type="entry name" value="Response_reg"/>
    <property type="match status" value="1"/>
</dbReference>
<keyword evidence="3" id="KW-0805">Transcription regulation</keyword>
<feature type="domain" description="Response regulatory" evidence="7">
    <location>
        <begin position="3"/>
        <end position="119"/>
    </location>
</feature>
<proteinExistence type="predicted"/>
<dbReference type="InterPro" id="IPR011006">
    <property type="entry name" value="CheY-like_superfamily"/>
</dbReference>
<dbReference type="GO" id="GO:0000156">
    <property type="term" value="F:phosphorelay response regulator activity"/>
    <property type="evidence" value="ECO:0007669"/>
    <property type="project" value="TreeGrafter"/>
</dbReference>
<keyword evidence="2" id="KW-0902">Two-component regulatory system</keyword>
<dbReference type="SMART" id="SM00448">
    <property type="entry name" value="REC"/>
    <property type="match status" value="1"/>
</dbReference>
<dbReference type="OrthoDB" id="3197131at2"/>
<evidence type="ECO:0000313" key="9">
    <source>
        <dbReference type="Proteomes" id="UP000298468"/>
    </source>
</evidence>
<dbReference type="FunFam" id="3.40.50.2300:FF:000001">
    <property type="entry name" value="DNA-binding response regulator PhoB"/>
    <property type="match status" value="1"/>
</dbReference>
<evidence type="ECO:0000256" key="2">
    <source>
        <dbReference type="ARBA" id="ARBA00023012"/>
    </source>
</evidence>
<dbReference type="AlphaFoldDB" id="A0A4R9BUP6"/>
<dbReference type="Proteomes" id="UP000298468">
    <property type="component" value="Unassembled WGS sequence"/>
</dbReference>
<accession>A0A4R9BUP6</accession>
<feature type="modified residue" description="4-aspartylphosphate" evidence="6">
    <location>
        <position position="52"/>
    </location>
</feature>
<dbReference type="CDD" id="cd17574">
    <property type="entry name" value="REC_OmpR"/>
    <property type="match status" value="1"/>
</dbReference>
<dbReference type="GO" id="GO:0006355">
    <property type="term" value="P:regulation of DNA-templated transcription"/>
    <property type="evidence" value="ECO:0007669"/>
    <property type="project" value="TreeGrafter"/>
</dbReference>
<gene>
    <name evidence="8" type="ORF">E3T61_09505</name>
</gene>
<evidence type="ECO:0000259" key="7">
    <source>
        <dbReference type="PROSITE" id="PS50110"/>
    </source>
</evidence>